<name>A0ABD1WJY8_9LAMI</name>
<evidence type="ECO:0000313" key="5">
    <source>
        <dbReference type="Proteomes" id="UP001604277"/>
    </source>
</evidence>
<evidence type="ECO:0000256" key="1">
    <source>
        <dbReference type="SAM" id="MobiDB-lite"/>
    </source>
</evidence>
<dbReference type="PANTHER" id="PTHR14030:SF2">
    <property type="entry name" value="OS11G0128700 PROTEIN"/>
    <property type="match status" value="1"/>
</dbReference>
<gene>
    <name evidence="3" type="ORF">Fot_11290</name>
    <name evidence="4" type="ORF">Fot_11319</name>
</gene>
<reference evidence="5" key="1">
    <citation type="submission" date="2024-07" db="EMBL/GenBank/DDBJ databases">
        <title>Two chromosome-level genome assemblies of Korean endemic species Abeliophyllum distichum and Forsythia ovata (Oleaceae).</title>
        <authorList>
            <person name="Jang H."/>
        </authorList>
    </citation>
    <scope>NUCLEOTIDE SEQUENCE [LARGE SCALE GENOMIC DNA]</scope>
</reference>
<dbReference type="Proteomes" id="UP001604277">
    <property type="component" value="Unassembled WGS sequence"/>
</dbReference>
<dbReference type="AlphaFoldDB" id="A0ABD1WJY8"/>
<reference evidence="3" key="2">
    <citation type="submission" date="2024-07" db="EMBL/GenBank/DDBJ databases">
        <title>Two chromosome-level genome assemblies of Korean endemic species Abeliophyllum distichum and Forsythia ovata (Oleaceae).</title>
        <authorList>
            <person name="Mun J.H."/>
        </authorList>
    </citation>
    <scope>NUCLEOTIDE SEQUENCE</scope>
    <source>
        <strain evidence="3">KNKB202402200001</strain>
        <tissue evidence="3">Leaf</tissue>
    </source>
</reference>
<comment type="caution">
    <text evidence="3">The sequence shown here is derived from an EMBL/GenBank/DDBJ whole genome shotgun (WGS) entry which is preliminary data.</text>
</comment>
<sequence length="622" mass="70878">MSNNNNTLFNNLFSSIISDIKSYNGNDPLLPWIRGIKRMKDSLPLQLLKEKLPRFLQKCAETFQTDRRYSNDLRYLRVWLQLMDYVDDPKAVLRTMETNRIGMRKSLFYQAYALYYEKIKKFDAAEKIYHSGVQNLAEPADELQKAYEQFLHRMKRHRNKRIQAGKTNMCIIPNNDEIKEKNESACRTNVQSAGAWLGEYVLEMQPKSVDADNKMNQPQSCENEMPIEESNHKHIAEKSGNVELLNNELLKKVTLSDCGCKSNLEKPKVEHDGNRKFGSEDTVVVKFVGTAIVGRSNAEDTRHHGLVEPTINTKEAMNAINSMFREPLEPSIAGRTSDRSQPRNGESFNNEIKVYTDISLETEVGSSQQKPIKDLLKPQPRSDSNQPVHEPFQIYIDDAESDVKEIQVESSPEGVSHGNDFPFPIPNDLSECSKDLDARRGPQAGQREDTVVFRFVGSTILDEPEVENVCHHGLVDPTINLKEAMNDINSMFGKPIEFARKSRTKKQDRITDVKNSSGGFLILPDDELENENAMNDVHNMFQKPIEFSRKSRPNKHDDVPNHVKTTNCSGFLILPDEELDNEQGSSLSSLSARNEHELFEQTLCTKEAMAEISKMFAMPMDL</sequence>
<dbReference type="EMBL" id="JBFOLJ010000003">
    <property type="protein sequence ID" value="KAL2549789.1"/>
    <property type="molecule type" value="Genomic_DNA"/>
</dbReference>
<evidence type="ECO:0000313" key="4">
    <source>
        <dbReference type="EMBL" id="KAL2549789.1"/>
    </source>
</evidence>
<feature type="region of interest" description="Disordered" evidence="1">
    <location>
        <begin position="327"/>
        <end position="350"/>
    </location>
</feature>
<dbReference type="SMART" id="SM00777">
    <property type="entry name" value="Mad3_BUB1_I"/>
    <property type="match status" value="1"/>
</dbReference>
<keyword evidence="5" id="KW-1185">Reference proteome</keyword>
<evidence type="ECO:0000259" key="2">
    <source>
        <dbReference type="PROSITE" id="PS51489"/>
    </source>
</evidence>
<evidence type="ECO:0000313" key="3">
    <source>
        <dbReference type="EMBL" id="KAL2549760.1"/>
    </source>
</evidence>
<dbReference type="Pfam" id="PF08311">
    <property type="entry name" value="Mad3_BUB1_I"/>
    <property type="match status" value="1"/>
</dbReference>
<feature type="domain" description="BUB1 N-terminal" evidence="2">
    <location>
        <begin position="16"/>
        <end position="181"/>
    </location>
</feature>
<dbReference type="PANTHER" id="PTHR14030">
    <property type="entry name" value="MITOTIC CHECKPOINT SERINE/THREONINE-PROTEIN KINASE BUB1"/>
    <property type="match status" value="1"/>
</dbReference>
<dbReference type="Gene3D" id="1.25.40.430">
    <property type="match status" value="1"/>
</dbReference>
<dbReference type="InterPro" id="IPR015661">
    <property type="entry name" value="Bub1/Mad3"/>
</dbReference>
<dbReference type="PROSITE" id="PS51489">
    <property type="entry name" value="BUB1_N"/>
    <property type="match status" value="1"/>
</dbReference>
<accession>A0ABD1WJY8</accession>
<feature type="region of interest" description="Disordered" evidence="1">
    <location>
        <begin position="364"/>
        <end position="388"/>
    </location>
</feature>
<protein>
    <submittedName>
        <fullName evidence="3">Mad3/BUB1-like proteiny region 1</fullName>
    </submittedName>
</protein>
<dbReference type="InterPro" id="IPR013212">
    <property type="entry name" value="Mad3/Bub1_I"/>
</dbReference>
<organism evidence="3 5">
    <name type="scientific">Forsythia ovata</name>
    <dbReference type="NCBI Taxonomy" id="205694"/>
    <lineage>
        <taxon>Eukaryota</taxon>
        <taxon>Viridiplantae</taxon>
        <taxon>Streptophyta</taxon>
        <taxon>Embryophyta</taxon>
        <taxon>Tracheophyta</taxon>
        <taxon>Spermatophyta</taxon>
        <taxon>Magnoliopsida</taxon>
        <taxon>eudicotyledons</taxon>
        <taxon>Gunneridae</taxon>
        <taxon>Pentapetalae</taxon>
        <taxon>asterids</taxon>
        <taxon>lamiids</taxon>
        <taxon>Lamiales</taxon>
        <taxon>Oleaceae</taxon>
        <taxon>Forsythieae</taxon>
        <taxon>Forsythia</taxon>
    </lineage>
</organism>
<dbReference type="EMBL" id="JBFOLJ010000003">
    <property type="protein sequence ID" value="KAL2549760.1"/>
    <property type="molecule type" value="Genomic_DNA"/>
</dbReference>
<proteinExistence type="predicted"/>